<dbReference type="Proteomes" id="UP000294847">
    <property type="component" value="Chromosome 5"/>
</dbReference>
<feature type="compositionally biased region" description="Polar residues" evidence="1">
    <location>
        <begin position="1"/>
        <end position="19"/>
    </location>
</feature>
<accession>A0A4P7NLM3</accession>
<evidence type="ECO:0000256" key="1">
    <source>
        <dbReference type="SAM" id="MobiDB-lite"/>
    </source>
</evidence>
<feature type="compositionally biased region" description="Basic and acidic residues" evidence="1">
    <location>
        <begin position="111"/>
        <end position="121"/>
    </location>
</feature>
<feature type="compositionally biased region" description="Polar residues" evidence="1">
    <location>
        <begin position="93"/>
        <end position="108"/>
    </location>
</feature>
<proteinExistence type="predicted"/>
<feature type="compositionally biased region" description="Polar residues" evidence="1">
    <location>
        <begin position="42"/>
        <end position="61"/>
    </location>
</feature>
<dbReference type="EMBL" id="CP034208">
    <property type="protein sequence ID" value="QBZ62872.1"/>
    <property type="molecule type" value="Genomic_DNA"/>
</dbReference>
<dbReference type="AlphaFoldDB" id="A0A4P7NLM3"/>
<evidence type="ECO:0000313" key="3">
    <source>
        <dbReference type="Proteomes" id="UP000294847"/>
    </source>
</evidence>
<protein>
    <submittedName>
        <fullName evidence="2">Uncharacterized protein</fullName>
    </submittedName>
</protein>
<evidence type="ECO:0000313" key="2">
    <source>
        <dbReference type="EMBL" id="QBZ62872.1"/>
    </source>
</evidence>
<name>A0A4P7NLM3_PYROR</name>
<sequence length="224" mass="24309">MLSLLGNLQSRSRPGNANTRQDKNALGSETLSTACPAAKKTPGSSGDASASEQPGSSNLYSSPGAGRSIMQDPGPRNPNWRWQTRQAEDEPKPNSSRHSPGEPTSRNPRCSRRESPLHSADDGDTIDVYWHNLAADHEDSPGIFIGMRDLYAGSVDDYIRAMSRFLNRTAGVLRLHSVSIFPRSAVVVVDTQLTALYVRAAMRYSGMSPPNLYHIPGFQGAGRT</sequence>
<gene>
    <name evidence="2" type="ORF">PoMZ_11759</name>
</gene>
<reference evidence="2 3" key="1">
    <citation type="journal article" date="2019" name="Mol. Biol. Evol.">
        <title>Blast fungal genomes show frequent chromosomal changes, gene gains and losses, and effector gene turnover.</title>
        <authorList>
            <person name="Gomez Luciano L.B."/>
            <person name="Jason Tsai I."/>
            <person name="Chuma I."/>
            <person name="Tosa Y."/>
            <person name="Chen Y.H."/>
            <person name="Li J.Y."/>
            <person name="Li M.Y."/>
            <person name="Jade Lu M.Y."/>
            <person name="Nakayashiki H."/>
            <person name="Li W.H."/>
        </authorList>
    </citation>
    <scope>NUCLEOTIDE SEQUENCE [LARGE SCALE GENOMIC DNA]</scope>
    <source>
        <strain evidence="2">MZ5-1-6</strain>
    </source>
</reference>
<organism evidence="2 3">
    <name type="scientific">Pyricularia oryzae</name>
    <name type="common">Rice blast fungus</name>
    <name type="synonym">Magnaporthe oryzae</name>
    <dbReference type="NCBI Taxonomy" id="318829"/>
    <lineage>
        <taxon>Eukaryota</taxon>
        <taxon>Fungi</taxon>
        <taxon>Dikarya</taxon>
        <taxon>Ascomycota</taxon>
        <taxon>Pezizomycotina</taxon>
        <taxon>Sordariomycetes</taxon>
        <taxon>Sordariomycetidae</taxon>
        <taxon>Magnaporthales</taxon>
        <taxon>Pyriculariaceae</taxon>
        <taxon>Pyricularia</taxon>
    </lineage>
</organism>
<feature type="region of interest" description="Disordered" evidence="1">
    <location>
        <begin position="1"/>
        <end position="122"/>
    </location>
</feature>